<dbReference type="OrthoDB" id="5295185at2"/>
<dbReference type="Pfam" id="PF02641">
    <property type="entry name" value="DUF190"/>
    <property type="match status" value="1"/>
</dbReference>
<gene>
    <name evidence="2" type="ORF">B1C78_00495</name>
</gene>
<dbReference type="AlphaFoldDB" id="A0A1V3NVF2"/>
<keyword evidence="3" id="KW-1185">Reference proteome</keyword>
<organism evidence="2 3">
    <name type="scientific">Thioalkalivibrio denitrificans</name>
    <dbReference type="NCBI Taxonomy" id="108003"/>
    <lineage>
        <taxon>Bacteria</taxon>
        <taxon>Pseudomonadati</taxon>
        <taxon>Pseudomonadota</taxon>
        <taxon>Gammaproteobacteria</taxon>
        <taxon>Chromatiales</taxon>
        <taxon>Ectothiorhodospiraceae</taxon>
        <taxon>Thioalkalivibrio</taxon>
    </lineage>
</organism>
<evidence type="ECO:0000313" key="2">
    <source>
        <dbReference type="EMBL" id="OOG28848.1"/>
    </source>
</evidence>
<dbReference type="InterPro" id="IPR011322">
    <property type="entry name" value="N-reg_PII-like_a/b"/>
</dbReference>
<dbReference type="PANTHER" id="PTHR35983">
    <property type="entry name" value="UPF0166 PROTEIN TM_0021"/>
    <property type="match status" value="1"/>
</dbReference>
<sequence>MKGTYLKIYVHETRRHHGHLLYEWLLEKAKALGIHGGSAFRAIAGFGRHGVLHEEHFFELAADFPVEVVFVVSEEEAARFLDVLRAEQVALFYAMMPVEYGTLDGAPSA</sequence>
<dbReference type="InterPro" id="IPR015867">
    <property type="entry name" value="N-reg_PII/ATP_PRibTrfase_C"/>
</dbReference>
<dbReference type="Proteomes" id="UP000189462">
    <property type="component" value="Unassembled WGS sequence"/>
</dbReference>
<proteinExistence type="inferred from homology"/>
<comment type="similarity">
    <text evidence="1">Belongs to the UPF0166 family.</text>
</comment>
<dbReference type="Gene3D" id="3.30.70.120">
    <property type="match status" value="1"/>
</dbReference>
<dbReference type="RefSeq" id="WP_077277183.1">
    <property type="nucleotide sequence ID" value="NZ_MVBK01000001.1"/>
</dbReference>
<comment type="caution">
    <text evidence="2">The sequence shown here is derived from an EMBL/GenBank/DDBJ whole genome shotgun (WGS) entry which is preliminary data.</text>
</comment>
<dbReference type="InterPro" id="IPR003793">
    <property type="entry name" value="UPF0166"/>
</dbReference>
<name>A0A1V3NVF2_9GAMM</name>
<reference evidence="2 3" key="1">
    <citation type="submission" date="2017-02" db="EMBL/GenBank/DDBJ databases">
        <title>Genomic diversity within the haloalkaliphilic genus Thioalkalivibrio.</title>
        <authorList>
            <person name="Ahn A.-C."/>
            <person name="Meier-Kolthoff J."/>
            <person name="Overmars L."/>
            <person name="Richter M."/>
            <person name="Woyke T."/>
            <person name="Sorokin D.Y."/>
            <person name="Muyzer G."/>
        </authorList>
    </citation>
    <scope>NUCLEOTIDE SEQUENCE [LARGE SCALE GENOMIC DNA]</scope>
    <source>
        <strain evidence="2 3">ALJD</strain>
    </source>
</reference>
<dbReference type="STRING" id="108003.B1C78_00495"/>
<dbReference type="PANTHER" id="PTHR35983:SF1">
    <property type="entry name" value="UPF0166 PROTEIN TM_0021"/>
    <property type="match status" value="1"/>
</dbReference>
<evidence type="ECO:0000256" key="1">
    <source>
        <dbReference type="ARBA" id="ARBA00010554"/>
    </source>
</evidence>
<evidence type="ECO:0000313" key="3">
    <source>
        <dbReference type="Proteomes" id="UP000189462"/>
    </source>
</evidence>
<dbReference type="EMBL" id="MVBK01000001">
    <property type="protein sequence ID" value="OOG28848.1"/>
    <property type="molecule type" value="Genomic_DNA"/>
</dbReference>
<protein>
    <submittedName>
        <fullName evidence="2">Uncharacterized protein</fullName>
    </submittedName>
</protein>
<dbReference type="SUPFAM" id="SSF54913">
    <property type="entry name" value="GlnB-like"/>
    <property type="match status" value="1"/>
</dbReference>
<accession>A0A1V3NVF2</accession>